<reference evidence="2" key="1">
    <citation type="submission" date="2011-01" db="EMBL/GenBank/DDBJ databases">
        <title>Complete sequence of plasmid1 of Acidobacterium sp. MP5ACTX9.</title>
        <authorList>
            <consortium name="US DOE Joint Genome Institute"/>
            <person name="Lucas S."/>
            <person name="Copeland A."/>
            <person name="Lapidus A."/>
            <person name="Cheng J.-F."/>
            <person name="Goodwin L."/>
            <person name="Pitluck S."/>
            <person name="Teshima H."/>
            <person name="Detter J.C."/>
            <person name="Han C."/>
            <person name="Tapia R."/>
            <person name="Land M."/>
            <person name="Hauser L."/>
            <person name="Kyrpides N."/>
            <person name="Ivanova N."/>
            <person name="Ovchinnikova G."/>
            <person name="Pagani I."/>
            <person name="Rawat S.R."/>
            <person name="Mannisto M."/>
            <person name="Haggblom M.M."/>
            <person name="Woyke T."/>
        </authorList>
    </citation>
    <scope>NUCLEOTIDE SEQUENCE [LARGE SCALE GENOMIC DNA]</scope>
    <source>
        <strain evidence="2">MP5ACTX9</strain>
        <plasmid evidence="2">Plasmid pACIX901</plasmid>
    </source>
</reference>
<dbReference type="HOGENOM" id="CLU_1413393_0_0_0"/>
<dbReference type="EMBL" id="CP002481">
    <property type="protein sequence ID" value="ADW71049.1"/>
    <property type="molecule type" value="Genomic_DNA"/>
</dbReference>
<name>E8X6G5_GRATM</name>
<accession>E8X6G5</accession>
<keyword evidence="2" id="KW-1185">Reference proteome</keyword>
<dbReference type="Proteomes" id="UP000000343">
    <property type="component" value="Plasmid pACIX901"/>
</dbReference>
<dbReference type="AlphaFoldDB" id="E8X6G5"/>
<gene>
    <name evidence="1" type="ordered locus">AciX9_4278</name>
</gene>
<evidence type="ECO:0000313" key="2">
    <source>
        <dbReference type="Proteomes" id="UP000000343"/>
    </source>
</evidence>
<evidence type="ECO:0000313" key="1">
    <source>
        <dbReference type="EMBL" id="ADW71049.1"/>
    </source>
</evidence>
<keyword evidence="1" id="KW-0614">Plasmid</keyword>
<proteinExistence type="predicted"/>
<dbReference type="KEGG" id="acm:AciX9_4278"/>
<organism evidence="2">
    <name type="scientific">Granulicella tundricola (strain ATCC BAA-1859 / DSM 23138 / MP5ACTX9)</name>
    <dbReference type="NCBI Taxonomy" id="1198114"/>
    <lineage>
        <taxon>Bacteria</taxon>
        <taxon>Pseudomonadati</taxon>
        <taxon>Acidobacteriota</taxon>
        <taxon>Terriglobia</taxon>
        <taxon>Terriglobales</taxon>
        <taxon>Acidobacteriaceae</taxon>
        <taxon>Granulicella</taxon>
    </lineage>
</organism>
<sequence length="192" mass="20811">MRLDSYVDGIVVTPVDAITLGSSTGGSKHLAAGQVFVLHSGRMADFQPPIDAAASQAWDTWVAQRYAERTALIDKEMHEAGLTQPVPGLAEMEGGGTFFPCASYGTCWEPAMGWNPQTKPVAPTQPVVSAQSSRSEGSHFQTTSFEACSSHELSAFAQIESQAAFSGYDDPLPFEDEDDFFPCSPYTTRYWL</sequence>
<protein>
    <submittedName>
        <fullName evidence="1">Uncharacterized protein</fullName>
    </submittedName>
</protein>
<geneLocation type="plasmid" evidence="1 2">
    <name>pACIX901</name>
</geneLocation>
<dbReference type="OrthoDB" id="128474at2"/>
<dbReference type="RefSeq" id="WP_013572961.1">
    <property type="nucleotide sequence ID" value="NC_015057.1"/>
</dbReference>